<dbReference type="Proteomes" id="UP000178509">
    <property type="component" value="Unassembled WGS sequence"/>
</dbReference>
<feature type="transmembrane region" description="Helical" evidence="1">
    <location>
        <begin position="226"/>
        <end position="246"/>
    </location>
</feature>
<evidence type="ECO:0000256" key="1">
    <source>
        <dbReference type="SAM" id="Phobius"/>
    </source>
</evidence>
<evidence type="ECO:0000313" key="3">
    <source>
        <dbReference type="Proteomes" id="UP000178509"/>
    </source>
</evidence>
<dbReference type="EMBL" id="MHOJ01000028">
    <property type="protein sequence ID" value="OGZ62095.1"/>
    <property type="molecule type" value="Genomic_DNA"/>
</dbReference>
<dbReference type="Pfam" id="PF13196">
    <property type="entry name" value="DUF4012"/>
    <property type="match status" value="1"/>
</dbReference>
<evidence type="ECO:0008006" key="4">
    <source>
        <dbReference type="Google" id="ProtNLM"/>
    </source>
</evidence>
<gene>
    <name evidence="2" type="ORF">A3H51_01510</name>
</gene>
<comment type="caution">
    <text evidence="2">The sequence shown here is derived from an EMBL/GenBank/DDBJ whole genome shotgun (WGS) entry which is preliminary data.</text>
</comment>
<evidence type="ECO:0000313" key="2">
    <source>
        <dbReference type="EMBL" id="OGZ62095.1"/>
    </source>
</evidence>
<protein>
    <recommendedName>
        <fullName evidence="4">DUF4012 domain-containing protein</fullName>
    </recommendedName>
</protein>
<reference evidence="2 3" key="1">
    <citation type="journal article" date="2016" name="Nat. Commun.">
        <title>Thousands of microbial genomes shed light on interconnected biogeochemical processes in an aquifer system.</title>
        <authorList>
            <person name="Anantharaman K."/>
            <person name="Brown C.T."/>
            <person name="Hug L.A."/>
            <person name="Sharon I."/>
            <person name="Castelle C.J."/>
            <person name="Probst A.J."/>
            <person name="Thomas B.C."/>
            <person name="Singh A."/>
            <person name="Wilkins M.J."/>
            <person name="Karaoz U."/>
            <person name="Brodie E.L."/>
            <person name="Williams K.H."/>
            <person name="Hubbard S.S."/>
            <person name="Banfield J.F."/>
        </authorList>
    </citation>
    <scope>NUCLEOTIDE SEQUENCE [LARGE SCALE GENOMIC DNA]</scope>
</reference>
<dbReference type="STRING" id="1802164.A3H51_01510"/>
<accession>A0A1G2HHY3</accession>
<sequence length="865" mass="97910">MKNSKKSQTTSDIFWRKHMDENVVDLRKLTQKKSRKKISENIYKSQKATLISSKNGSKRTQPVSDRTKLLARTDAEVPEFFAALKKYKTHPFVPQQSQNYVWSKEKADFLNKDTLSEELSNLDLQDIELQTKLPKLSKTTELHLAQPNLIPPQQEQAYKVQLINEQILPALSKRQQKKLRQKILKDNLLTLAAHQLQDEAQLSFAHEAQKPNSKGKKARRSFVRKFSFAILLFITVGIPLLTLKAFSFKDQAQARAQSAFNFMLEGKDALFNLDAQSAQESFGKAQTEFDKIEQDFEFLSLDFISLAASFPMQSSLGSTAHLIRMGNLFSSAGYQTSQALALLHGLPEFNNGDSEQQSAFTDNIIKASFNLEQARLNIKDANIELSFVRSQDIPEEFQSSILAIQQQSLQIEKLFEQTFSSIDVLLAFLGHQSEKNYLLIFQNSSELRATGGFIGTYGLIQVNKGNVEDLFIDGIYNPDGQLPLKVIPPHPLQYITPNWGTRDSNWFFDFPTSAKKAMWFYEQTGGINTDGVIAITPKVIEKLLAVTGAIDMPEYGLKLTADNFLELVQQEVEVDYDKALNRPKQILTDFAPRLIEKLKVAGSPMTILNIIFEGLNNKDIQIYSEDSSVHDFIANRGWSGELETIDKYEDYLAVVITNIGGWKTDKYTQTEVDTSTTITGEGEILRSVIISRKHDGGYTPYIWYNKPNYGYIRIYAPAGSELISAEGFSSEPNYINTNYKRDGYIEDFLVSAQEANKHKDASSGTDIFEESGKTVFGNWLHIPAGQRKVVKVTYKLPFRVIQNTENYSVTIQKQSGTDIKYSGVIEEFHHNLNILHCSMNEGQYFTGGFEFSLTKDNKIICDLAQ</sequence>
<keyword evidence="1" id="KW-0472">Membrane</keyword>
<keyword evidence="1" id="KW-0812">Transmembrane</keyword>
<keyword evidence="1" id="KW-1133">Transmembrane helix</keyword>
<dbReference type="AlphaFoldDB" id="A0A1G2HHY3"/>
<organism evidence="2 3">
    <name type="scientific">Candidatus Spechtbacteria bacterium RIFCSPLOWO2_02_FULL_38_8</name>
    <dbReference type="NCBI Taxonomy" id="1802164"/>
    <lineage>
        <taxon>Bacteria</taxon>
        <taxon>Candidatus Spechtiibacteriota</taxon>
    </lineage>
</organism>
<name>A0A1G2HHY3_9BACT</name>
<proteinExistence type="predicted"/>
<dbReference type="InterPro" id="IPR025101">
    <property type="entry name" value="DUF4012"/>
</dbReference>